<protein>
    <recommendedName>
        <fullName evidence="4">Prepilin-type N-terminal cleavage/methylation domain-containing protein</fullName>
    </recommendedName>
</protein>
<accession>A0ABS6D3E1</accession>
<sequence length="127" mass="14455">MKSQSKFNRNHKGALAGNRKGSTFVELIVGFVVLVLLIGTFTKVVTQSSKLLKRSQEIRENTESMLSSFYKQKHDAAETPKVAVTINEKGETLQFLYDGEKIKLENQKIRVETGNEITIYEFKEEEP</sequence>
<keyword evidence="1" id="KW-1133">Transmembrane helix</keyword>
<evidence type="ECO:0008006" key="4">
    <source>
        <dbReference type="Google" id="ProtNLM"/>
    </source>
</evidence>
<dbReference type="Proteomes" id="UP000723714">
    <property type="component" value="Unassembled WGS sequence"/>
</dbReference>
<feature type="transmembrane region" description="Helical" evidence="1">
    <location>
        <begin position="21"/>
        <end position="41"/>
    </location>
</feature>
<keyword evidence="1" id="KW-0812">Transmembrane</keyword>
<dbReference type="RefSeq" id="WP_216241127.1">
    <property type="nucleotide sequence ID" value="NZ_JABACJ020000007.1"/>
</dbReference>
<evidence type="ECO:0000313" key="3">
    <source>
        <dbReference type="Proteomes" id="UP000723714"/>
    </source>
</evidence>
<organism evidence="2 3">
    <name type="scientific">Faecalicatena faecalis</name>
    <dbReference type="NCBI Taxonomy" id="2726362"/>
    <lineage>
        <taxon>Bacteria</taxon>
        <taxon>Bacillati</taxon>
        <taxon>Bacillota</taxon>
        <taxon>Clostridia</taxon>
        <taxon>Lachnospirales</taxon>
        <taxon>Lachnospiraceae</taxon>
        <taxon>Faecalicatena</taxon>
    </lineage>
</organism>
<proteinExistence type="predicted"/>
<keyword evidence="3" id="KW-1185">Reference proteome</keyword>
<keyword evidence="1" id="KW-0472">Membrane</keyword>
<reference evidence="2 3" key="1">
    <citation type="submission" date="2021-06" db="EMBL/GenBank/DDBJ databases">
        <title>Faecalicatena sp. nov. isolated from porcine feces.</title>
        <authorList>
            <person name="Oh B.S."/>
            <person name="Lee J.H."/>
        </authorList>
    </citation>
    <scope>NUCLEOTIDE SEQUENCE [LARGE SCALE GENOMIC DNA]</scope>
    <source>
        <strain evidence="2 3">AGMB00832</strain>
    </source>
</reference>
<evidence type="ECO:0000256" key="1">
    <source>
        <dbReference type="SAM" id="Phobius"/>
    </source>
</evidence>
<name>A0ABS6D3E1_9FIRM</name>
<comment type="caution">
    <text evidence="2">The sequence shown here is derived from an EMBL/GenBank/DDBJ whole genome shotgun (WGS) entry which is preliminary data.</text>
</comment>
<evidence type="ECO:0000313" key="2">
    <source>
        <dbReference type="EMBL" id="MBU3876109.1"/>
    </source>
</evidence>
<gene>
    <name evidence="2" type="ORF">HGO97_009825</name>
</gene>
<dbReference type="EMBL" id="JABACJ020000007">
    <property type="protein sequence ID" value="MBU3876109.1"/>
    <property type="molecule type" value="Genomic_DNA"/>
</dbReference>